<dbReference type="GeneID" id="95376130"/>
<evidence type="ECO:0000313" key="3">
    <source>
        <dbReference type="Proteomes" id="UP000288943"/>
    </source>
</evidence>
<proteinExistence type="predicted"/>
<evidence type="ECO:0000313" key="1">
    <source>
        <dbReference type="EMBL" id="MCY9599801.1"/>
    </source>
</evidence>
<dbReference type="Proteomes" id="UP000288943">
    <property type="component" value="Chromosome"/>
</dbReference>
<organism evidence="2 3">
    <name type="scientific">Paenibacillus chitinolyticus</name>
    <dbReference type="NCBI Taxonomy" id="79263"/>
    <lineage>
        <taxon>Bacteria</taxon>
        <taxon>Bacillati</taxon>
        <taxon>Bacillota</taxon>
        <taxon>Bacilli</taxon>
        <taxon>Bacillales</taxon>
        <taxon>Paenibacillaceae</taxon>
        <taxon>Paenibacillus</taxon>
    </lineage>
</organism>
<dbReference type="AlphaFoldDB" id="A0A410WX55"/>
<dbReference type="OrthoDB" id="2635750at2"/>
<name>A0A410WX55_9BACL</name>
<dbReference type="KEGG" id="pchi:PC41400_15050"/>
<reference evidence="1 4" key="2">
    <citation type="submission" date="2022-05" db="EMBL/GenBank/DDBJ databases">
        <title>Genome Sequencing of Bee-Associated Microbes.</title>
        <authorList>
            <person name="Dunlap C."/>
        </authorList>
    </citation>
    <scope>NUCLEOTIDE SEQUENCE [LARGE SCALE GENOMIC DNA]</scope>
    <source>
        <strain evidence="1 4">NRRL B-23120</strain>
    </source>
</reference>
<dbReference type="EMBL" id="JAMDMJ010000055">
    <property type="protein sequence ID" value="MCY9599801.1"/>
    <property type="molecule type" value="Genomic_DNA"/>
</dbReference>
<dbReference type="RefSeq" id="WP_042227546.1">
    <property type="nucleotide sequence ID" value="NZ_CP026520.1"/>
</dbReference>
<dbReference type="EMBL" id="CP026520">
    <property type="protein sequence ID" value="QAV18923.1"/>
    <property type="molecule type" value="Genomic_DNA"/>
</dbReference>
<evidence type="ECO:0000313" key="4">
    <source>
        <dbReference type="Proteomes" id="UP001527202"/>
    </source>
</evidence>
<protein>
    <submittedName>
        <fullName evidence="2">Uncharacterized protein</fullName>
    </submittedName>
</protein>
<evidence type="ECO:0000313" key="2">
    <source>
        <dbReference type="EMBL" id="QAV18923.1"/>
    </source>
</evidence>
<gene>
    <name evidence="1" type="ORF">M5X16_29050</name>
    <name evidence="2" type="ORF">PC41400_15050</name>
</gene>
<dbReference type="Proteomes" id="UP001527202">
    <property type="component" value="Unassembled WGS sequence"/>
</dbReference>
<reference evidence="2 3" key="1">
    <citation type="submission" date="2018-01" db="EMBL/GenBank/DDBJ databases">
        <title>The whole genome sequencing and assembly of Paenibacillus chitinolyticus KCCM 41400 strain.</title>
        <authorList>
            <person name="Kim J.-Y."/>
            <person name="Park M.-K."/>
            <person name="Lee Y.-J."/>
            <person name="Yi H."/>
            <person name="Bahn Y.-S."/>
            <person name="Kim J.F."/>
            <person name="Lee D.-W."/>
        </authorList>
    </citation>
    <scope>NUCLEOTIDE SEQUENCE [LARGE SCALE GENOMIC DNA]</scope>
    <source>
        <strain evidence="2 3">KCCM 41400</strain>
    </source>
</reference>
<keyword evidence="4" id="KW-1185">Reference proteome</keyword>
<accession>A0A410WX55</accession>
<sequence length="114" mass="12977">MLEEINTYDWKEAFGYANSVFTVHFAKPVSTRPFSREDVVEIIAMDDGENDTSNWIGIFKLKDGRYAIIDAGCDYTGWDCQAWGSAEVTGSLEEAIRFGLDNSQRNRLNLRINE</sequence>